<dbReference type="RefSeq" id="XP_001838242.1">
    <property type="nucleotide sequence ID" value="XM_001838190.1"/>
</dbReference>
<dbReference type="Proteomes" id="UP000001861">
    <property type="component" value="Unassembled WGS sequence"/>
</dbReference>
<dbReference type="InterPro" id="IPR027417">
    <property type="entry name" value="P-loop_NTPase"/>
</dbReference>
<feature type="domain" description="Nephrocystin 3-like N-terminal" evidence="2">
    <location>
        <begin position="67"/>
        <end position="230"/>
    </location>
</feature>
<dbReference type="OMA" id="IATCMYG"/>
<dbReference type="AlphaFoldDB" id="A8P245"/>
<evidence type="ECO:0000313" key="4">
    <source>
        <dbReference type="Proteomes" id="UP000001861"/>
    </source>
</evidence>
<dbReference type="PANTHER" id="PTHR10039:SF5">
    <property type="entry name" value="NACHT DOMAIN-CONTAINING PROTEIN"/>
    <property type="match status" value="1"/>
</dbReference>
<reference evidence="3 4" key="1">
    <citation type="journal article" date="2010" name="Proc. Natl. Acad. Sci. U.S.A.">
        <title>Insights into evolution of multicellular fungi from the assembled chromosomes of the mushroom Coprinopsis cinerea (Coprinus cinereus).</title>
        <authorList>
            <person name="Stajich J.E."/>
            <person name="Wilke S.K."/>
            <person name="Ahren D."/>
            <person name="Au C.H."/>
            <person name="Birren B.W."/>
            <person name="Borodovsky M."/>
            <person name="Burns C."/>
            <person name="Canback B."/>
            <person name="Casselton L.A."/>
            <person name="Cheng C.K."/>
            <person name="Deng J."/>
            <person name="Dietrich F.S."/>
            <person name="Fargo D.C."/>
            <person name="Farman M.L."/>
            <person name="Gathman A.C."/>
            <person name="Goldberg J."/>
            <person name="Guigo R."/>
            <person name="Hoegger P.J."/>
            <person name="Hooker J.B."/>
            <person name="Huggins A."/>
            <person name="James T.Y."/>
            <person name="Kamada T."/>
            <person name="Kilaru S."/>
            <person name="Kodira C."/>
            <person name="Kues U."/>
            <person name="Kupfer D."/>
            <person name="Kwan H.S."/>
            <person name="Lomsadze A."/>
            <person name="Li W."/>
            <person name="Lilly W.W."/>
            <person name="Ma L.J."/>
            <person name="Mackey A.J."/>
            <person name="Manning G."/>
            <person name="Martin F."/>
            <person name="Muraguchi H."/>
            <person name="Natvig D.O."/>
            <person name="Palmerini H."/>
            <person name="Ramesh M.A."/>
            <person name="Rehmeyer C.J."/>
            <person name="Roe B.A."/>
            <person name="Shenoy N."/>
            <person name="Stanke M."/>
            <person name="Ter-Hovhannisyan V."/>
            <person name="Tunlid A."/>
            <person name="Velagapudi R."/>
            <person name="Vision T.J."/>
            <person name="Zeng Q."/>
            <person name="Zolan M.E."/>
            <person name="Pukkila P.J."/>
        </authorList>
    </citation>
    <scope>NUCLEOTIDE SEQUENCE [LARGE SCALE GENOMIC DNA]</scope>
    <source>
        <strain evidence="4">Okayama-7 / 130 / ATCC MYA-4618 / FGSC 9003</strain>
    </source>
</reference>
<dbReference type="KEGG" id="cci:CC1G_07983"/>
<proteinExistence type="predicted"/>
<evidence type="ECO:0000259" key="2">
    <source>
        <dbReference type="Pfam" id="PF24883"/>
    </source>
</evidence>
<dbReference type="VEuPathDB" id="FungiDB:CC1G_07983"/>
<name>A8P245_COPC7</name>
<dbReference type="Pfam" id="PF24883">
    <property type="entry name" value="NPHP3_N"/>
    <property type="match status" value="1"/>
</dbReference>
<dbReference type="PANTHER" id="PTHR10039">
    <property type="entry name" value="AMELOGENIN"/>
    <property type="match status" value="1"/>
</dbReference>
<protein>
    <submittedName>
        <fullName evidence="3">NWD2</fullName>
    </submittedName>
</protein>
<keyword evidence="4" id="KW-1185">Reference proteome</keyword>
<comment type="caution">
    <text evidence="3">The sequence shown here is derived from an EMBL/GenBank/DDBJ whole genome shotgun (WGS) entry which is preliminary data.</text>
</comment>
<dbReference type="Gene3D" id="3.40.50.300">
    <property type="entry name" value="P-loop containing nucleotide triphosphate hydrolases"/>
    <property type="match status" value="1"/>
</dbReference>
<dbReference type="InParanoid" id="A8P245"/>
<gene>
    <name evidence="3" type="ORF">CC1G_07983</name>
</gene>
<organism evidence="3 4">
    <name type="scientific">Coprinopsis cinerea (strain Okayama-7 / 130 / ATCC MYA-4618 / FGSC 9003)</name>
    <name type="common">Inky cap fungus</name>
    <name type="synonym">Hormographiella aspergillata</name>
    <dbReference type="NCBI Taxonomy" id="240176"/>
    <lineage>
        <taxon>Eukaryota</taxon>
        <taxon>Fungi</taxon>
        <taxon>Dikarya</taxon>
        <taxon>Basidiomycota</taxon>
        <taxon>Agaricomycotina</taxon>
        <taxon>Agaricomycetes</taxon>
        <taxon>Agaricomycetidae</taxon>
        <taxon>Agaricales</taxon>
        <taxon>Agaricineae</taxon>
        <taxon>Psathyrellaceae</taxon>
        <taxon>Coprinopsis</taxon>
    </lineage>
</organism>
<dbReference type="eggNOG" id="ENOG502S7Z6">
    <property type="taxonomic scope" value="Eukaryota"/>
</dbReference>
<dbReference type="OrthoDB" id="4760524at2759"/>
<dbReference type="GeneID" id="6014818"/>
<dbReference type="InterPro" id="IPR056884">
    <property type="entry name" value="NPHP3-like_N"/>
</dbReference>
<evidence type="ECO:0000313" key="3">
    <source>
        <dbReference type="EMBL" id="EAU83610.1"/>
    </source>
</evidence>
<dbReference type="STRING" id="240176.A8P245"/>
<sequence>MPLFERAHDFVINNGTFNDFSSSNGLEPLAYLEQYAAPGATHDSAERYPAPKCHESTRVRILEILKAWVEQTREEREKRSFWLHAPVAMGKTTIAQTLAEECEAMGNLAASFFFSRLDSKRDRAQRFVASLVLQLALSIPQLKPHVEAAVRQNPTILTKVLPIQLQKLIIQPFRRIPPLEEDKTVLVDALDECEGADPSEDKEREQRLILELIQMLQEADLPLNIAIFSRPESWIEEAFDELETLDENTERYDLFKEADLEEYADITRYLRYRFQRIRSAKTHRHAMSKVQGPWPPEDEIYDLVNHSSGQFGYVATVIRFIDDPYGSPPERLKLILQGSSESHKALNPMQKLDDLYRCILESCPNREEMMQALGWMVAMAGHVFRPDLTIPAHDEIVGGQPGAMARALRGLHALCHIPSPPTHLEGIDES</sequence>
<keyword evidence="1" id="KW-0677">Repeat</keyword>
<accession>A8P245</accession>
<dbReference type="EMBL" id="AACS02000013">
    <property type="protein sequence ID" value="EAU83610.1"/>
    <property type="molecule type" value="Genomic_DNA"/>
</dbReference>
<evidence type="ECO:0000256" key="1">
    <source>
        <dbReference type="ARBA" id="ARBA00022737"/>
    </source>
</evidence>